<dbReference type="RefSeq" id="WP_378064521.1">
    <property type="nucleotide sequence ID" value="NZ_JBHSBL010000002.1"/>
</dbReference>
<dbReference type="PANTHER" id="PTHR46383:SF1">
    <property type="entry name" value="ASPARTATE AMINOTRANSFERASE"/>
    <property type="match status" value="1"/>
</dbReference>
<evidence type="ECO:0000256" key="6">
    <source>
        <dbReference type="RuleBase" id="RU000481"/>
    </source>
</evidence>
<reference evidence="9" key="1">
    <citation type="journal article" date="2019" name="Int. J. Syst. Evol. Microbiol.">
        <title>The Global Catalogue of Microorganisms (GCM) 10K type strain sequencing project: providing services to taxonomists for standard genome sequencing and annotation.</title>
        <authorList>
            <consortium name="The Broad Institute Genomics Platform"/>
            <consortium name="The Broad Institute Genome Sequencing Center for Infectious Disease"/>
            <person name="Wu L."/>
            <person name="Ma J."/>
        </authorList>
    </citation>
    <scope>NUCLEOTIDE SEQUENCE [LARGE SCALE GENOMIC DNA]</scope>
    <source>
        <strain evidence="9">TBRC 5832</strain>
    </source>
</reference>
<evidence type="ECO:0000259" key="7">
    <source>
        <dbReference type="Pfam" id="PF00155"/>
    </source>
</evidence>
<dbReference type="EC" id="2.6.1.-" evidence="6"/>
<feature type="domain" description="Aminotransferase class I/classII large" evidence="7">
    <location>
        <begin position="22"/>
        <end position="378"/>
    </location>
</feature>
<dbReference type="InterPro" id="IPR015422">
    <property type="entry name" value="PyrdxlP-dep_Trfase_small"/>
</dbReference>
<dbReference type="Gene3D" id="3.40.640.10">
    <property type="entry name" value="Type I PLP-dependent aspartate aminotransferase-like (Major domain)"/>
    <property type="match status" value="1"/>
</dbReference>
<name>A0ABV8IHU7_9ACTN</name>
<dbReference type="GO" id="GO:0008483">
    <property type="term" value="F:transaminase activity"/>
    <property type="evidence" value="ECO:0007669"/>
    <property type="project" value="UniProtKB-KW"/>
</dbReference>
<accession>A0ABV8IHU7</accession>
<keyword evidence="9" id="KW-1185">Reference proteome</keyword>
<evidence type="ECO:0000256" key="3">
    <source>
        <dbReference type="ARBA" id="ARBA00022576"/>
    </source>
</evidence>
<keyword evidence="5" id="KW-0663">Pyridoxal phosphate</keyword>
<evidence type="ECO:0000256" key="2">
    <source>
        <dbReference type="ARBA" id="ARBA00007441"/>
    </source>
</evidence>
<evidence type="ECO:0000313" key="9">
    <source>
        <dbReference type="Proteomes" id="UP001595867"/>
    </source>
</evidence>
<dbReference type="Gene3D" id="3.90.1150.10">
    <property type="entry name" value="Aspartate Aminotransferase, domain 1"/>
    <property type="match status" value="1"/>
</dbReference>
<comment type="similarity">
    <text evidence="2 6">Belongs to the class-I pyridoxal-phosphate-dependent aminotransferase family.</text>
</comment>
<dbReference type="CDD" id="cd00609">
    <property type="entry name" value="AAT_like"/>
    <property type="match status" value="1"/>
</dbReference>
<dbReference type="InterPro" id="IPR004839">
    <property type="entry name" value="Aminotransferase_I/II_large"/>
</dbReference>
<evidence type="ECO:0000256" key="5">
    <source>
        <dbReference type="ARBA" id="ARBA00022898"/>
    </source>
</evidence>
<proteinExistence type="inferred from homology"/>
<dbReference type="Proteomes" id="UP001595867">
    <property type="component" value="Unassembled WGS sequence"/>
</dbReference>
<evidence type="ECO:0000256" key="4">
    <source>
        <dbReference type="ARBA" id="ARBA00022679"/>
    </source>
</evidence>
<protein>
    <recommendedName>
        <fullName evidence="6">Aminotransferase</fullName>
        <ecNumber evidence="6">2.6.1.-</ecNumber>
    </recommendedName>
</protein>
<evidence type="ECO:0000313" key="8">
    <source>
        <dbReference type="EMBL" id="MFC4063514.1"/>
    </source>
</evidence>
<dbReference type="InterPro" id="IPR015424">
    <property type="entry name" value="PyrdxlP-dep_Trfase"/>
</dbReference>
<sequence>MSDNPIFAISDRAAALRAASVDVVSLAAGEPDTPTPEHICDAAARAVKDPAMHRYGPAAGLPALRHTVAERLTATIGLPWAADDLLVSLGAKHALFLAMHAIVASPRSTVLVVTPGWPGHQAAVLAAGGQPRPVDTDATGFLATAETLERAWVPGTRAVVLANPANPTGATYDQEQWSEIAAWAARRDVWVITDDVYQAFVYDSDHVHALHAAPQLRERCIVIDSVSKAHSMTGWRVGWLAAPPPVVAAATTMLARTATHVPQITQAAAVEALIAGAADLRATKAIYRQRRDRAHHALNAVDGVDCPLPAGGMFLFPSVTALLQRNGDNISTTAELAAWLLDNAGVAVVPGEAFDAPGRLRLCFAIDDTALDKALDRLTDALNRLGR</sequence>
<comment type="cofactor">
    <cofactor evidence="1 6">
        <name>pyridoxal 5'-phosphate</name>
        <dbReference type="ChEBI" id="CHEBI:597326"/>
    </cofactor>
</comment>
<keyword evidence="4 6" id="KW-0808">Transferase</keyword>
<dbReference type="SUPFAM" id="SSF53383">
    <property type="entry name" value="PLP-dependent transferases"/>
    <property type="match status" value="1"/>
</dbReference>
<evidence type="ECO:0000256" key="1">
    <source>
        <dbReference type="ARBA" id="ARBA00001933"/>
    </source>
</evidence>
<organism evidence="8 9">
    <name type="scientific">Actinoplanes subglobosus</name>
    <dbReference type="NCBI Taxonomy" id="1547892"/>
    <lineage>
        <taxon>Bacteria</taxon>
        <taxon>Bacillati</taxon>
        <taxon>Actinomycetota</taxon>
        <taxon>Actinomycetes</taxon>
        <taxon>Micromonosporales</taxon>
        <taxon>Micromonosporaceae</taxon>
        <taxon>Actinoplanes</taxon>
    </lineage>
</organism>
<dbReference type="Pfam" id="PF00155">
    <property type="entry name" value="Aminotran_1_2"/>
    <property type="match status" value="1"/>
</dbReference>
<dbReference type="InterPro" id="IPR004838">
    <property type="entry name" value="NHTrfase_class1_PyrdxlP-BS"/>
</dbReference>
<dbReference type="EMBL" id="JBHSBL010000002">
    <property type="protein sequence ID" value="MFC4063514.1"/>
    <property type="molecule type" value="Genomic_DNA"/>
</dbReference>
<dbReference type="PANTHER" id="PTHR46383">
    <property type="entry name" value="ASPARTATE AMINOTRANSFERASE"/>
    <property type="match status" value="1"/>
</dbReference>
<keyword evidence="3 6" id="KW-0032">Aminotransferase</keyword>
<comment type="caution">
    <text evidence="8">The sequence shown here is derived from an EMBL/GenBank/DDBJ whole genome shotgun (WGS) entry which is preliminary data.</text>
</comment>
<dbReference type="PROSITE" id="PS00105">
    <property type="entry name" value="AA_TRANSFER_CLASS_1"/>
    <property type="match status" value="1"/>
</dbReference>
<gene>
    <name evidence="8" type="ORF">ACFO0C_01125</name>
</gene>
<dbReference type="InterPro" id="IPR015421">
    <property type="entry name" value="PyrdxlP-dep_Trfase_major"/>
</dbReference>
<dbReference type="InterPro" id="IPR050596">
    <property type="entry name" value="AspAT/PAT-like"/>
</dbReference>